<comment type="function">
    <text evidence="7">May play a role in resistance to osmotic downshock.</text>
</comment>
<evidence type="ECO:0000256" key="8">
    <source>
        <dbReference type="SAM" id="Phobius"/>
    </source>
</evidence>
<dbReference type="Pfam" id="PF21088">
    <property type="entry name" value="MS_channel_1st"/>
    <property type="match status" value="1"/>
</dbReference>
<evidence type="ECO:0000256" key="5">
    <source>
        <dbReference type="ARBA" id="ARBA00022989"/>
    </source>
</evidence>
<dbReference type="KEGG" id="siq:DQ08_01925"/>
<reference evidence="11 13" key="1">
    <citation type="journal article" date="2014" name="Genome Announc.">
        <title>Complete Genome Sequence of a Virulent Strain, Streptococcus iniae ISET0901, Isolated from Diseased Tilapia.</title>
        <authorList>
            <person name="Pridgeon J.W."/>
            <person name="Zhang D."/>
            <person name="Zhang L."/>
        </authorList>
    </citation>
    <scope>NUCLEOTIDE SEQUENCE [LARGE SCALE GENOMIC DNA]</scope>
    <source>
        <strain evidence="11 13">ISET0901</strain>
    </source>
</reference>
<evidence type="ECO:0000256" key="3">
    <source>
        <dbReference type="ARBA" id="ARBA00022475"/>
    </source>
</evidence>
<dbReference type="GO" id="GO:0008381">
    <property type="term" value="F:mechanosensitive monoatomic ion channel activity"/>
    <property type="evidence" value="ECO:0007669"/>
    <property type="project" value="InterPro"/>
</dbReference>
<sequence length="283" mass="31799">MTFIMNYLQQFHFEDILFTLFSKIISLLLLLIFFLLLKQIVNRIFEKTVAKSFPFTKQTLARKNTLSKLTHNLINYILYFFLIYWILSIIGIPVSSLLAGAGIAGVAIGLGAQGFLSDVVNGFFILLENHFEVGDTVTIAGIDGSISSVGIRTTQVRGFDGTLHFIPNRNITVVSNKSRGNMRALIEIPLYSTTNLEKVTEIIKTVNDNEVKNFPEIIDHPNILGPQVSPNGQFSFKIAIFTENGKQFLIYHTFYKLYQEALLNEGIALPTSFPLQQPNLTKS</sequence>
<evidence type="ECO:0000256" key="2">
    <source>
        <dbReference type="ARBA" id="ARBA00008017"/>
    </source>
</evidence>
<protein>
    <submittedName>
        <fullName evidence="12">Mechanosensitive ion channel family protein</fullName>
    </submittedName>
    <submittedName>
        <fullName evidence="11">Mechanosensitive ion channel protein</fullName>
    </submittedName>
</protein>
<dbReference type="PANTHER" id="PTHR30460:SF0">
    <property type="entry name" value="MODERATE CONDUCTANCE MECHANOSENSITIVE CHANNEL YBIO"/>
    <property type="match status" value="1"/>
</dbReference>
<dbReference type="FunFam" id="2.30.30.60:FF:000001">
    <property type="entry name" value="MscS Mechanosensitive ion channel"/>
    <property type="match status" value="1"/>
</dbReference>
<name>A0A1J0MXN5_STRIN</name>
<dbReference type="InterPro" id="IPR045276">
    <property type="entry name" value="YbiO_bact"/>
</dbReference>
<feature type="transmembrane region" description="Helical" evidence="8">
    <location>
        <begin position="73"/>
        <end position="92"/>
    </location>
</feature>
<comment type="subcellular location">
    <subcellularLocation>
        <location evidence="1">Cell membrane</location>
        <topology evidence="1">Multi-pass membrane protein</topology>
    </subcellularLocation>
</comment>
<gene>
    <name evidence="12" type="ORF">DIY07_01855</name>
    <name evidence="11" type="ORF">DQ08_01925</name>
</gene>
<organism evidence="12 14">
    <name type="scientific">Streptococcus iniae</name>
    <name type="common">Streptococcus shiloi</name>
    <dbReference type="NCBI Taxonomy" id="1346"/>
    <lineage>
        <taxon>Bacteria</taxon>
        <taxon>Bacillati</taxon>
        <taxon>Bacillota</taxon>
        <taxon>Bacilli</taxon>
        <taxon>Lactobacillales</taxon>
        <taxon>Streptococcaceae</taxon>
        <taxon>Streptococcus</taxon>
    </lineage>
</organism>
<dbReference type="InterPro" id="IPR010920">
    <property type="entry name" value="LSM_dom_sf"/>
</dbReference>
<dbReference type="eggNOG" id="COG0668">
    <property type="taxonomic scope" value="Bacteria"/>
</dbReference>
<dbReference type="SMR" id="A0A1J0MXN5"/>
<dbReference type="OrthoDB" id="9809206at2"/>
<evidence type="ECO:0000313" key="14">
    <source>
        <dbReference type="Proteomes" id="UP000269148"/>
    </source>
</evidence>
<evidence type="ECO:0000259" key="10">
    <source>
        <dbReference type="Pfam" id="PF21088"/>
    </source>
</evidence>
<feature type="transmembrane region" description="Helical" evidence="8">
    <location>
        <begin position="16"/>
        <end position="37"/>
    </location>
</feature>
<keyword evidence="13" id="KW-1185">Reference proteome</keyword>
<evidence type="ECO:0000256" key="6">
    <source>
        <dbReference type="ARBA" id="ARBA00023136"/>
    </source>
</evidence>
<dbReference type="Proteomes" id="UP000025245">
    <property type="component" value="Chromosome"/>
</dbReference>
<evidence type="ECO:0000313" key="12">
    <source>
        <dbReference type="EMBL" id="RLU58676.1"/>
    </source>
</evidence>
<dbReference type="PANTHER" id="PTHR30460">
    <property type="entry name" value="MODERATE CONDUCTANCE MECHANOSENSITIVE CHANNEL YBIO"/>
    <property type="match status" value="1"/>
</dbReference>
<keyword evidence="6 8" id="KW-0472">Membrane</keyword>
<accession>A0A1J0MXN5</accession>
<dbReference type="EMBL" id="CP007586">
    <property type="protein sequence ID" value="AHY15257.1"/>
    <property type="molecule type" value="Genomic_DNA"/>
</dbReference>
<evidence type="ECO:0000256" key="1">
    <source>
        <dbReference type="ARBA" id="ARBA00004651"/>
    </source>
</evidence>
<dbReference type="STRING" id="1346.BMF34_02080"/>
<dbReference type="Gene3D" id="3.30.70.100">
    <property type="match status" value="1"/>
</dbReference>
<evidence type="ECO:0000259" key="9">
    <source>
        <dbReference type="Pfam" id="PF00924"/>
    </source>
</evidence>
<dbReference type="EMBL" id="QLQD01000019">
    <property type="protein sequence ID" value="RLU58676.1"/>
    <property type="molecule type" value="Genomic_DNA"/>
</dbReference>
<dbReference type="Gene3D" id="2.30.30.60">
    <property type="match status" value="1"/>
</dbReference>
<dbReference type="SUPFAM" id="SSF82861">
    <property type="entry name" value="Mechanosensitive channel protein MscS (YggB), transmembrane region"/>
    <property type="match status" value="1"/>
</dbReference>
<dbReference type="InterPro" id="IPR006685">
    <property type="entry name" value="MscS_channel_2nd"/>
</dbReference>
<evidence type="ECO:0000256" key="4">
    <source>
        <dbReference type="ARBA" id="ARBA00022692"/>
    </source>
</evidence>
<dbReference type="RefSeq" id="WP_003100819.1">
    <property type="nucleotide sequence ID" value="NZ_CP010783.1"/>
</dbReference>
<dbReference type="KEGG" id="sio:DW64_01910"/>
<dbReference type="AlphaFoldDB" id="A0A1J0MXN5"/>
<dbReference type="InterPro" id="IPR049142">
    <property type="entry name" value="MS_channel_1st"/>
</dbReference>
<evidence type="ECO:0000256" key="7">
    <source>
        <dbReference type="ARBA" id="ARBA00059688"/>
    </source>
</evidence>
<feature type="domain" description="Mechanosensitive ion channel MscS" evidence="9">
    <location>
        <begin position="116"/>
        <end position="178"/>
    </location>
</feature>
<dbReference type="SUPFAM" id="SSF50182">
    <property type="entry name" value="Sm-like ribonucleoproteins"/>
    <property type="match status" value="1"/>
</dbReference>
<dbReference type="Pfam" id="PF00924">
    <property type="entry name" value="MS_channel_2nd"/>
    <property type="match status" value="1"/>
</dbReference>
<comment type="similarity">
    <text evidence="2">Belongs to the MscS (TC 1.A.23) family.</text>
</comment>
<proteinExistence type="inferred from homology"/>
<dbReference type="Gene3D" id="1.10.287.1260">
    <property type="match status" value="1"/>
</dbReference>
<dbReference type="Proteomes" id="UP000269148">
    <property type="component" value="Unassembled WGS sequence"/>
</dbReference>
<keyword evidence="4 8" id="KW-0812">Transmembrane</keyword>
<dbReference type="InterPro" id="IPR011014">
    <property type="entry name" value="MscS_channel_TM-2"/>
</dbReference>
<dbReference type="InterPro" id="IPR023408">
    <property type="entry name" value="MscS_beta-dom_sf"/>
</dbReference>
<dbReference type="GeneID" id="35765310"/>
<dbReference type="GO" id="GO:0005886">
    <property type="term" value="C:plasma membrane"/>
    <property type="evidence" value="ECO:0007669"/>
    <property type="project" value="UniProtKB-SubCell"/>
</dbReference>
<evidence type="ECO:0000313" key="11">
    <source>
        <dbReference type="EMBL" id="AHY15257.1"/>
    </source>
</evidence>
<keyword evidence="3" id="KW-1003">Cell membrane</keyword>
<keyword evidence="5 8" id="KW-1133">Transmembrane helix</keyword>
<feature type="domain" description="Mechanosensitive ion channel transmembrane helices 2/3" evidence="10">
    <location>
        <begin position="72"/>
        <end position="113"/>
    </location>
</feature>
<evidence type="ECO:0000313" key="13">
    <source>
        <dbReference type="Proteomes" id="UP000025245"/>
    </source>
</evidence>
<dbReference type="KEGG" id="siz:SI82_02190"/>
<reference evidence="12 14" key="2">
    <citation type="submission" date="2018-06" db="EMBL/GenBank/DDBJ databases">
        <title>Mutators as drivers of adaptation in pathogenic bacteria and a risk factor for host jumps and vaccine escape.</title>
        <authorList>
            <person name="Barnes A.C."/>
            <person name="Silayeva O."/>
        </authorList>
    </citation>
    <scope>NUCLEOTIDE SEQUENCE [LARGE SCALE GENOMIC DNA]</scope>
    <source>
        <strain evidence="12 14">QMA0445</strain>
    </source>
</reference>